<proteinExistence type="predicted"/>
<dbReference type="InterPro" id="IPR017039">
    <property type="entry name" value="Virul_fac_BrkB"/>
</dbReference>
<protein>
    <submittedName>
        <fullName evidence="7">Ribonuclease BN</fullName>
    </submittedName>
</protein>
<dbReference type="GO" id="GO:0005886">
    <property type="term" value="C:plasma membrane"/>
    <property type="evidence" value="ECO:0007669"/>
    <property type="project" value="UniProtKB-SubCell"/>
</dbReference>
<keyword evidence="5 6" id="KW-0472">Membrane</keyword>
<dbReference type="STRING" id="395965.Msil_3592"/>
<dbReference type="KEGG" id="msl:Msil_3592"/>
<sequence length="360" mass="38862">MGFRRSGSTFEGAPSRWWPDRQMQSALIVALGIAVVAIADRRRPNAALALSATPSPLHRRALPDSPSVEPTPVTHPGEIPAEGWKGVLQRTWRGFNTDRILLVAAGVTFYLLLAIFPAVSALVSLYGFFADRSGVGAQIDLLVGLLPAGGLDLLRDEATRIATSGQSTLSAVFLFGLAVSIWSANAGMKGLFEAMNVVYEEQENRSFIRLNAWSLAFTFGALLFALAALGAIVLVPIILDYVGLERSGAAILSLARWPLLFFSLVLALAILYRYGPSRNPAPSWRWITWGSAAASALWLVASILFSWYVANFGSYNATYGSLGAAIGFMTWIWISITVVLVGGELNSQIERQAGRKTTPD</sequence>
<name>B8EIY6_METSB</name>
<dbReference type="AlphaFoldDB" id="B8EIY6"/>
<evidence type="ECO:0000256" key="4">
    <source>
        <dbReference type="ARBA" id="ARBA00022989"/>
    </source>
</evidence>
<keyword evidence="3 6" id="KW-0812">Transmembrane</keyword>
<dbReference type="NCBIfam" id="TIGR00765">
    <property type="entry name" value="yihY_not_rbn"/>
    <property type="match status" value="1"/>
</dbReference>
<dbReference type="EMBL" id="CP001280">
    <property type="protein sequence ID" value="ACK52478.1"/>
    <property type="molecule type" value="Genomic_DNA"/>
</dbReference>
<gene>
    <name evidence="7" type="ordered locus">Msil_3592</name>
</gene>
<evidence type="ECO:0000256" key="1">
    <source>
        <dbReference type="ARBA" id="ARBA00004651"/>
    </source>
</evidence>
<keyword evidence="2" id="KW-1003">Cell membrane</keyword>
<evidence type="ECO:0000313" key="8">
    <source>
        <dbReference type="Proteomes" id="UP000002257"/>
    </source>
</evidence>
<accession>B8EIY6</accession>
<feature type="transmembrane region" description="Helical" evidence="6">
    <location>
        <begin position="251"/>
        <end position="274"/>
    </location>
</feature>
<feature type="transmembrane region" description="Helical" evidence="6">
    <location>
        <begin position="213"/>
        <end position="239"/>
    </location>
</feature>
<evidence type="ECO:0000256" key="3">
    <source>
        <dbReference type="ARBA" id="ARBA00022692"/>
    </source>
</evidence>
<evidence type="ECO:0000256" key="2">
    <source>
        <dbReference type="ARBA" id="ARBA00022475"/>
    </source>
</evidence>
<evidence type="ECO:0000256" key="6">
    <source>
        <dbReference type="SAM" id="Phobius"/>
    </source>
</evidence>
<feature type="transmembrane region" description="Helical" evidence="6">
    <location>
        <begin position="171"/>
        <end position="192"/>
    </location>
</feature>
<organism evidence="7 8">
    <name type="scientific">Methylocella silvestris (strain DSM 15510 / CIP 108128 / LMG 27833 / NCIMB 13906 / BL2)</name>
    <dbReference type="NCBI Taxonomy" id="395965"/>
    <lineage>
        <taxon>Bacteria</taxon>
        <taxon>Pseudomonadati</taxon>
        <taxon>Pseudomonadota</taxon>
        <taxon>Alphaproteobacteria</taxon>
        <taxon>Hyphomicrobiales</taxon>
        <taxon>Beijerinckiaceae</taxon>
        <taxon>Methylocella</taxon>
    </lineage>
</organism>
<dbReference type="Pfam" id="PF03631">
    <property type="entry name" value="Virul_fac_BrkB"/>
    <property type="match status" value="1"/>
</dbReference>
<keyword evidence="4 6" id="KW-1133">Transmembrane helix</keyword>
<comment type="subcellular location">
    <subcellularLocation>
        <location evidence="1">Cell membrane</location>
        <topology evidence="1">Multi-pass membrane protein</topology>
    </subcellularLocation>
</comment>
<feature type="transmembrane region" description="Helical" evidence="6">
    <location>
        <begin position="22"/>
        <end position="39"/>
    </location>
</feature>
<evidence type="ECO:0000313" key="7">
    <source>
        <dbReference type="EMBL" id="ACK52478.1"/>
    </source>
</evidence>
<dbReference type="PANTHER" id="PTHR30213:SF0">
    <property type="entry name" value="UPF0761 MEMBRANE PROTEIN YIHY"/>
    <property type="match status" value="1"/>
</dbReference>
<feature type="transmembrane region" description="Helical" evidence="6">
    <location>
        <begin position="100"/>
        <end position="129"/>
    </location>
</feature>
<keyword evidence="8" id="KW-1185">Reference proteome</keyword>
<dbReference type="Proteomes" id="UP000002257">
    <property type="component" value="Chromosome"/>
</dbReference>
<feature type="transmembrane region" description="Helical" evidence="6">
    <location>
        <begin position="322"/>
        <end position="342"/>
    </location>
</feature>
<evidence type="ECO:0000256" key="5">
    <source>
        <dbReference type="ARBA" id="ARBA00023136"/>
    </source>
</evidence>
<dbReference type="PANTHER" id="PTHR30213">
    <property type="entry name" value="INNER MEMBRANE PROTEIN YHJD"/>
    <property type="match status" value="1"/>
</dbReference>
<reference evidence="7 8" key="1">
    <citation type="journal article" date="2010" name="J. Bacteriol.">
        <title>Complete genome sequence of the aerobic facultative methanotroph Methylocella silvestris BL2.</title>
        <authorList>
            <person name="Chen Y."/>
            <person name="Crombie A."/>
            <person name="Rahman M.T."/>
            <person name="Dedysh S.N."/>
            <person name="Liesack W."/>
            <person name="Stott M.B."/>
            <person name="Alam M."/>
            <person name="Theisen A.R."/>
            <person name="Murrell J.C."/>
            <person name="Dunfield P.F."/>
        </authorList>
    </citation>
    <scope>NUCLEOTIDE SEQUENCE [LARGE SCALE GENOMIC DNA]</scope>
    <source>
        <strain evidence="8">DSM 15510 / CIP 108128 / LMG 27833 / NCIMB 13906 / BL2</strain>
    </source>
</reference>
<dbReference type="eggNOG" id="COG1295">
    <property type="taxonomic scope" value="Bacteria"/>
</dbReference>
<feature type="transmembrane region" description="Helical" evidence="6">
    <location>
        <begin position="286"/>
        <end position="310"/>
    </location>
</feature>
<dbReference type="HOGENOM" id="CLU_045539_0_1_5"/>